<dbReference type="EMBL" id="CP017754">
    <property type="protein sequence ID" value="AOZ06655.1"/>
    <property type="molecule type" value="Genomic_DNA"/>
</dbReference>
<dbReference type="Proteomes" id="UP000177515">
    <property type="component" value="Chromosome 1"/>
</dbReference>
<protein>
    <submittedName>
        <fullName evidence="1">Uncharacterized protein</fullName>
    </submittedName>
</protein>
<name>A0ABN4TNM1_9BURK</name>
<keyword evidence="2" id="KW-1185">Reference proteome</keyword>
<accession>A0ABN4TNM1</accession>
<evidence type="ECO:0000313" key="2">
    <source>
        <dbReference type="Proteomes" id="UP000177515"/>
    </source>
</evidence>
<reference evidence="1 2" key="1">
    <citation type="submission" date="2016-10" db="EMBL/GenBank/DDBJ databases">
        <title>Complete genome sequences of three Cupriavidus strains isolated from various Malaysian environments.</title>
        <authorList>
            <person name="Abdullah A.A.-A."/>
            <person name="Shafie N.A.H."/>
            <person name="Lau N.S."/>
        </authorList>
    </citation>
    <scope>NUCLEOTIDE SEQUENCE [LARGE SCALE GENOMIC DNA]</scope>
    <source>
        <strain evidence="1 2">USMAA1020</strain>
    </source>
</reference>
<organism evidence="1 2">
    <name type="scientific">Cupriavidus malaysiensis</name>
    <dbReference type="NCBI Taxonomy" id="367825"/>
    <lineage>
        <taxon>Bacteria</taxon>
        <taxon>Pseudomonadati</taxon>
        <taxon>Pseudomonadota</taxon>
        <taxon>Betaproteobacteria</taxon>
        <taxon>Burkholderiales</taxon>
        <taxon>Burkholderiaceae</taxon>
        <taxon>Cupriavidus</taxon>
    </lineage>
</organism>
<sequence>MAGISITGERIGLDLHPDMEPGGAGAGAVRIIATGAPEATALDCWSALGHAESRGTFGPQEIRLAGDELLCMAARVPGVPQYREGFSLALEPGMAQALDQWLPRLQGASALAKAVLARLAERSGREAWPQEAELVAEVVSRRVLDRLAVDDAFAMATDAEGERYFPRREAMYEALHDALVLQWLEQALAPQDAAAQAAA</sequence>
<evidence type="ECO:0000313" key="1">
    <source>
        <dbReference type="EMBL" id="AOZ06655.1"/>
    </source>
</evidence>
<proteinExistence type="predicted"/>
<gene>
    <name evidence="1" type="ORF">BKK80_13165</name>
</gene>